<evidence type="ECO:0000313" key="1">
    <source>
        <dbReference type="EMBL" id="GFY15832.1"/>
    </source>
</evidence>
<evidence type="ECO:0000313" key="2">
    <source>
        <dbReference type="Proteomes" id="UP000887159"/>
    </source>
</evidence>
<name>A0A8X6VES5_TRICX</name>
<organism evidence="1 2">
    <name type="scientific">Trichonephila clavipes</name>
    <name type="common">Golden silk orbweaver</name>
    <name type="synonym">Nephila clavipes</name>
    <dbReference type="NCBI Taxonomy" id="2585209"/>
    <lineage>
        <taxon>Eukaryota</taxon>
        <taxon>Metazoa</taxon>
        <taxon>Ecdysozoa</taxon>
        <taxon>Arthropoda</taxon>
        <taxon>Chelicerata</taxon>
        <taxon>Arachnida</taxon>
        <taxon>Araneae</taxon>
        <taxon>Araneomorphae</taxon>
        <taxon>Entelegynae</taxon>
        <taxon>Araneoidea</taxon>
        <taxon>Nephilidae</taxon>
        <taxon>Trichonephila</taxon>
    </lineage>
</organism>
<accession>A0A8X6VES5</accession>
<proteinExistence type="predicted"/>
<dbReference type="Proteomes" id="UP000887159">
    <property type="component" value="Unassembled WGS sequence"/>
</dbReference>
<sequence length="124" mass="13746">MFDSLVACAVDRWPHDSGARRVWLFCTAMVTNEGRKVRSGYLPFGTNASTLSITPKRSSSRDVGTSSYRYHTATSPSSVCKGAVLFPFSVKYSYHLSFSLCSLYASGSKRMTFYPRIASSSWAE</sequence>
<gene>
    <name evidence="1" type="ORF">TNCV_1284771</name>
</gene>
<reference evidence="1" key="1">
    <citation type="submission" date="2020-08" db="EMBL/GenBank/DDBJ databases">
        <title>Multicomponent nature underlies the extraordinary mechanical properties of spider dragline silk.</title>
        <authorList>
            <person name="Kono N."/>
            <person name="Nakamura H."/>
            <person name="Mori M."/>
            <person name="Yoshida Y."/>
            <person name="Ohtoshi R."/>
            <person name="Malay A.D."/>
            <person name="Moran D.A.P."/>
            <person name="Tomita M."/>
            <person name="Numata K."/>
            <person name="Arakawa K."/>
        </authorList>
    </citation>
    <scope>NUCLEOTIDE SEQUENCE</scope>
</reference>
<keyword evidence="2" id="KW-1185">Reference proteome</keyword>
<dbReference type="AlphaFoldDB" id="A0A8X6VES5"/>
<comment type="caution">
    <text evidence="1">The sequence shown here is derived from an EMBL/GenBank/DDBJ whole genome shotgun (WGS) entry which is preliminary data.</text>
</comment>
<dbReference type="EMBL" id="BMAU01021335">
    <property type="protein sequence ID" value="GFY15832.1"/>
    <property type="molecule type" value="Genomic_DNA"/>
</dbReference>
<protein>
    <submittedName>
        <fullName evidence="1">Uncharacterized protein</fullName>
    </submittedName>
</protein>